<dbReference type="AlphaFoldDB" id="A0A5S4X4Y5"/>
<dbReference type="RefSeq" id="WP_148749631.1">
    <property type="nucleotide sequence ID" value="NZ_VSSR01000008.1"/>
</dbReference>
<name>A0A5S4X4Y5_9BRAD</name>
<evidence type="ECO:0000313" key="1">
    <source>
        <dbReference type="EMBL" id="TYL87454.1"/>
    </source>
</evidence>
<comment type="caution">
    <text evidence="1">The sequence shown here is derived from an EMBL/GenBank/DDBJ whole genome shotgun (WGS) entry which is preliminary data.</text>
</comment>
<dbReference type="Proteomes" id="UP000324853">
    <property type="component" value="Unassembled WGS sequence"/>
</dbReference>
<proteinExistence type="predicted"/>
<keyword evidence="2" id="KW-1185">Reference proteome</keyword>
<reference evidence="1 2" key="1">
    <citation type="submission" date="2019-08" db="EMBL/GenBank/DDBJ databases">
        <title>Bradyrhizobium hipponensis sp. nov., a rhizobium isolated from a Lupinus angustifolius root nodule in Tunisia.</title>
        <authorList>
            <person name="Off K."/>
            <person name="Rejili M."/>
            <person name="Mars M."/>
            <person name="Brachmann A."/>
            <person name="Marin M."/>
        </authorList>
    </citation>
    <scope>NUCLEOTIDE SEQUENCE [LARGE SCALE GENOMIC DNA]</scope>
    <source>
        <strain evidence="1 2">CTAW11</strain>
    </source>
</reference>
<organism evidence="1 2">
    <name type="scientific">Bradyrhizobium cytisi</name>
    <dbReference type="NCBI Taxonomy" id="515489"/>
    <lineage>
        <taxon>Bacteria</taxon>
        <taxon>Pseudomonadati</taxon>
        <taxon>Pseudomonadota</taxon>
        <taxon>Alphaproteobacteria</taxon>
        <taxon>Hyphomicrobiales</taxon>
        <taxon>Nitrobacteraceae</taxon>
        <taxon>Bradyrhizobium</taxon>
    </lineage>
</organism>
<dbReference type="OrthoDB" id="8242164at2"/>
<protein>
    <submittedName>
        <fullName evidence="1">Uncharacterized protein</fullName>
    </submittedName>
</protein>
<dbReference type="EMBL" id="VSSR01000008">
    <property type="protein sequence ID" value="TYL87454.1"/>
    <property type="molecule type" value="Genomic_DNA"/>
</dbReference>
<accession>A0A5S4X4Y5</accession>
<sequence length="114" mass="12720">MAIVNITTENDADFYRTFIWQTIDGAPIDLSGGLLEMMLRRRAEDETALLRLGSDTGEIKLTDPVNGQFTVRIDQLTLARLGLGSFDQSNIFNRNGYKVRVWSGTLINNAGPTR</sequence>
<evidence type="ECO:0000313" key="2">
    <source>
        <dbReference type="Proteomes" id="UP000324853"/>
    </source>
</evidence>
<gene>
    <name evidence="1" type="ORF">FXB38_04870</name>
</gene>